<feature type="region of interest" description="Disordered" evidence="1">
    <location>
        <begin position="267"/>
        <end position="336"/>
    </location>
</feature>
<proteinExistence type="predicted"/>
<keyword evidence="3" id="KW-1185">Reference proteome</keyword>
<dbReference type="EMBL" id="GG663745">
    <property type="protein sequence ID" value="EEH53592.1"/>
    <property type="molecule type" value="Genomic_DNA"/>
</dbReference>
<reference evidence="2 3" key="1">
    <citation type="journal article" date="2009" name="Science">
        <title>Green evolution and dynamic adaptations revealed by genomes of the marine picoeukaryotes Micromonas.</title>
        <authorList>
            <person name="Worden A.Z."/>
            <person name="Lee J.H."/>
            <person name="Mock T."/>
            <person name="Rouze P."/>
            <person name="Simmons M.P."/>
            <person name="Aerts A.L."/>
            <person name="Allen A.E."/>
            <person name="Cuvelier M.L."/>
            <person name="Derelle E."/>
            <person name="Everett M.V."/>
            <person name="Foulon E."/>
            <person name="Grimwood J."/>
            <person name="Gundlach H."/>
            <person name="Henrissat B."/>
            <person name="Napoli C."/>
            <person name="McDonald S.M."/>
            <person name="Parker M.S."/>
            <person name="Rombauts S."/>
            <person name="Salamov A."/>
            <person name="Von Dassow P."/>
            <person name="Badger J.H."/>
            <person name="Coutinho P.M."/>
            <person name="Demir E."/>
            <person name="Dubchak I."/>
            <person name="Gentemann C."/>
            <person name="Eikrem W."/>
            <person name="Gready J.E."/>
            <person name="John U."/>
            <person name="Lanier W."/>
            <person name="Lindquist E.A."/>
            <person name="Lucas S."/>
            <person name="Mayer K.F."/>
            <person name="Moreau H."/>
            <person name="Not F."/>
            <person name="Otillar R."/>
            <person name="Panaud O."/>
            <person name="Pangilinan J."/>
            <person name="Paulsen I."/>
            <person name="Piegu B."/>
            <person name="Poliakov A."/>
            <person name="Robbens S."/>
            <person name="Schmutz J."/>
            <person name="Toulza E."/>
            <person name="Wyss T."/>
            <person name="Zelensky A."/>
            <person name="Zhou K."/>
            <person name="Armbrust E.V."/>
            <person name="Bhattacharya D."/>
            <person name="Goodenough U.W."/>
            <person name="Van de Peer Y."/>
            <person name="Grigoriev I.V."/>
        </authorList>
    </citation>
    <scope>NUCLEOTIDE SEQUENCE [LARGE SCALE GENOMIC DNA]</scope>
    <source>
        <strain evidence="2 3">CCMP1545</strain>
    </source>
</reference>
<feature type="compositionally biased region" description="Basic and acidic residues" evidence="1">
    <location>
        <begin position="267"/>
        <end position="281"/>
    </location>
</feature>
<gene>
    <name evidence="2" type="ORF">MICPUCDRAFT_51544</name>
</gene>
<dbReference type="AlphaFoldDB" id="C1N2I7"/>
<evidence type="ECO:0000256" key="1">
    <source>
        <dbReference type="SAM" id="MobiDB-lite"/>
    </source>
</evidence>
<dbReference type="RefSeq" id="XP_003061880.1">
    <property type="nucleotide sequence ID" value="XM_003061834.1"/>
</dbReference>
<name>C1N2I7_MICPC</name>
<feature type="region of interest" description="Disordered" evidence="1">
    <location>
        <begin position="439"/>
        <end position="458"/>
    </location>
</feature>
<feature type="compositionally biased region" description="Pro residues" evidence="1">
    <location>
        <begin position="56"/>
        <end position="92"/>
    </location>
</feature>
<protein>
    <submittedName>
        <fullName evidence="2">Predicted protein</fullName>
    </submittedName>
</protein>
<sequence>MNVLARIGRALFPPREAPAPISLYVGDARVELPPGTTLRVPDTSGRRAWLFVREGSPPPPTTTPAPPTPAVLIPAPPTPAAISAPPTPPTLEPPRAREAPREGALVEAEDLDAPPPAKAAPPPPPPPPPPRPRPLAPPPSPPRNDRVAGDDDDDEEEDAAWDDAVKRDPHIKKEGETSRGLKRKSPEPEAAPTQPESPRSKYVGSKYVGVYNQGGTTWRAQHSNRYLGMFQTELEAAEAYAKAAGLREPLIKRNGLSGLALLHDTRARERVAAPPERDASNERVAPTESATGGDDSATEGVPPRNEERPEADADVIGGGDDAGDAAEERPSKIQLQKRVTTVMQRVRVKLGKNYIHADDPPPEGWPQGVPFSGLPNSLDYGEEGRKQLEAILAWAESQDLPEAPTSARRRSPVTPDLIPYVDLTPLDEKRRSIPTQRFVAGPASGRLPTPENDTPPPPPPRVMAWQRDCRGLCGTACRCHGFGPDREALLRSGEYKEKSVKCPRNGGCGGDILLMFTRDAARDGANLRCPYEECGLDLALPKKYTKYFDNTCSSG</sequence>
<accession>C1N2I7</accession>
<dbReference type="Proteomes" id="UP000001876">
    <property type="component" value="Unassembled WGS sequence"/>
</dbReference>
<feature type="compositionally biased region" description="Acidic residues" evidence="1">
    <location>
        <begin position="150"/>
        <end position="161"/>
    </location>
</feature>
<evidence type="ECO:0000313" key="3">
    <source>
        <dbReference type="Proteomes" id="UP000001876"/>
    </source>
</evidence>
<feature type="compositionally biased region" description="Pro residues" evidence="1">
    <location>
        <begin position="113"/>
        <end position="142"/>
    </location>
</feature>
<dbReference type="GeneID" id="9687534"/>
<organism evidence="3">
    <name type="scientific">Micromonas pusilla (strain CCMP1545)</name>
    <name type="common">Picoplanktonic green alga</name>
    <dbReference type="NCBI Taxonomy" id="564608"/>
    <lineage>
        <taxon>Eukaryota</taxon>
        <taxon>Viridiplantae</taxon>
        <taxon>Chlorophyta</taxon>
        <taxon>Mamiellophyceae</taxon>
        <taxon>Mamiellales</taxon>
        <taxon>Mamiellaceae</taxon>
        <taxon>Micromonas</taxon>
    </lineage>
</organism>
<evidence type="ECO:0000313" key="2">
    <source>
        <dbReference type="EMBL" id="EEH53592.1"/>
    </source>
</evidence>
<dbReference type="KEGG" id="mpp:MICPUCDRAFT_51544"/>
<dbReference type="PRINTS" id="PR01217">
    <property type="entry name" value="PRICHEXTENSN"/>
</dbReference>
<feature type="compositionally biased region" description="Basic and acidic residues" evidence="1">
    <location>
        <begin position="163"/>
        <end position="187"/>
    </location>
</feature>
<feature type="region of interest" description="Disordered" evidence="1">
    <location>
        <begin position="53"/>
        <end position="204"/>
    </location>
</feature>